<evidence type="ECO:0000313" key="4">
    <source>
        <dbReference type="RefSeq" id="XP_010966350.3"/>
    </source>
</evidence>
<name>A0A9W3F7N4_CAMBA</name>
<dbReference type="PANTHER" id="PTHR13986">
    <property type="entry name" value="PROTEIN LYSINE HYDROXYLATION COMPLEX COMPONENT"/>
    <property type="match status" value="1"/>
</dbReference>
<dbReference type="RefSeq" id="XP_010966350.3">
    <property type="nucleotide sequence ID" value="XM_010968048.3"/>
</dbReference>
<reference evidence="4" key="1">
    <citation type="submission" date="2025-08" db="UniProtKB">
        <authorList>
            <consortium name="RefSeq"/>
        </authorList>
    </citation>
    <scope>IDENTIFICATION</scope>
    <source>
        <tissue evidence="4">Blood</tissue>
    </source>
</reference>
<dbReference type="KEGG" id="cbai:105079345"/>
<dbReference type="GO" id="GO:0005783">
    <property type="term" value="C:endoplasmic reticulum"/>
    <property type="evidence" value="ECO:0007669"/>
    <property type="project" value="TreeGrafter"/>
</dbReference>
<protein>
    <submittedName>
        <fullName evidence="4">Endoplasmic reticulum protein SC65</fullName>
    </submittedName>
</protein>
<dbReference type="GO" id="GO:0030199">
    <property type="term" value="P:collagen fibril organization"/>
    <property type="evidence" value="ECO:0007669"/>
    <property type="project" value="TreeGrafter"/>
</dbReference>
<keyword evidence="1" id="KW-0732">Signal</keyword>
<sequence>MLYHNQTAELQELLDFAHMYLQDFAHMYLQADDEMELEETEPPMEPEDPPSDTEFGGRATTRRASILTGGRSRMPRVMRLRPSQSLN</sequence>
<dbReference type="Proteomes" id="UP001732780">
    <property type="component" value="Chromosome 16"/>
</dbReference>
<gene>
    <name evidence="4" type="primary">LOC105079345</name>
</gene>
<dbReference type="InterPro" id="IPR052284">
    <property type="entry name" value="Collagen_mod_leprecan"/>
</dbReference>
<dbReference type="Pfam" id="PF23557">
    <property type="entry name" value="TPR_leprecan"/>
    <property type="match status" value="1"/>
</dbReference>
<accession>A0A9W3F7N4</accession>
<evidence type="ECO:0000313" key="3">
    <source>
        <dbReference type="Proteomes" id="UP001732780"/>
    </source>
</evidence>
<dbReference type="GO" id="GO:0005518">
    <property type="term" value="F:collagen binding"/>
    <property type="evidence" value="ECO:0007669"/>
    <property type="project" value="TreeGrafter"/>
</dbReference>
<dbReference type="InterPro" id="IPR056585">
    <property type="entry name" value="Leprecan_dom"/>
</dbReference>
<keyword evidence="2" id="KW-0325">Glycoprotein</keyword>
<dbReference type="PANTHER" id="PTHR13986:SF4">
    <property type="entry name" value="ENDOPLASMIC RETICULUM PROTEIN SC65"/>
    <property type="match status" value="1"/>
</dbReference>
<keyword evidence="3" id="KW-1185">Reference proteome</keyword>
<organism evidence="3 4">
    <name type="scientific">Camelus bactrianus</name>
    <name type="common">Bactrian camel</name>
    <dbReference type="NCBI Taxonomy" id="9837"/>
    <lineage>
        <taxon>Eukaryota</taxon>
        <taxon>Metazoa</taxon>
        <taxon>Chordata</taxon>
        <taxon>Craniata</taxon>
        <taxon>Vertebrata</taxon>
        <taxon>Euteleostomi</taxon>
        <taxon>Mammalia</taxon>
        <taxon>Eutheria</taxon>
        <taxon>Laurasiatheria</taxon>
        <taxon>Artiodactyla</taxon>
        <taxon>Tylopoda</taxon>
        <taxon>Camelidae</taxon>
        <taxon>Camelus</taxon>
    </lineage>
</organism>
<evidence type="ECO:0000256" key="2">
    <source>
        <dbReference type="ARBA" id="ARBA00023180"/>
    </source>
</evidence>
<proteinExistence type="predicted"/>
<evidence type="ECO:0000256" key="1">
    <source>
        <dbReference type="ARBA" id="ARBA00022729"/>
    </source>
</evidence>